<dbReference type="Gene3D" id="2.70.98.10">
    <property type="match status" value="1"/>
</dbReference>
<sequence length="1518" mass="167026">MRLRTALNDYKRDRGHGATGTASTVHGAFSGRGERLVHVAPTGSIRDFSSSLSGLSGVDRSRFGIETDERTYWFDDLQTVRQHYYRETALVETEYDAGEFTIHQYDLTLGREHLTHVELRGSIPPKAHLVAFLTLAPEGQETRVGRLIHEGAGPVDGDAVEVFHRTEHDYVTASTGLEDVRAQIPERFEELLDPDPVALPREGAINRYEDTHLSGDVVVTAPLERAGRGLRTTLVTMLTDDDDREGALSRLRDCAIEHAGADELRTVARERTGLSVPDDTPRRQTVRSDMRALDLLEAPSGARIAGPEFDPFFRNSGGYGYTWFRDDARVSQHLMESSEALDLGVDPADLARSARFYCEAQQADGSWPHRVWAADGSLAPGWANARVEGRDDSAEYQADQTALTVNFLATFLREHGEGLSTADERRIRESVAAGVDALDEARGDDGLPERCQNLWEDLAGRFTHTAATFVEAYAAVARAPVSDDLRTRGRAGAEETFDALDALWDADSRTYGMRLTGDDLDDRLDSSTFALVDALAAVDAVDGLHVTETDIDRVADHVRASLDGLYRRSEESSVEGLIRYEGDDWRTEGQDDEKVWTLTTAMGASGAATLGALLSERGREQTAGWMFDRAAELYALIEDDGPLTTRTGYLPEQWYDDGTPDSATPLGYAHCFRLRTTATLAAYDALPSAAATPTAPTDRPRWTTGEKFGVGTAADHGSLDASRVWFTLTEGALTEVRFPRVDLMNLRTLDFIVSEADADYTVRTHVEGPRPGDDTVERRVVPTEDDALLFAHEITETGDGRGHEWTLRVEYAVDPTHDAVVADIDFRADDRKEYDVFAVADTALTNTGTRDRGLRLGKPGSHHLVARDAGAYTGESGDAMLVDEDGNGYSVAVAMATSDRFDWATVAAAGSDDLATLFAEGEVPTTRSSIDDDNVVLVGRLGSGRRTSETLALGFARQADASAALGEAVGALARGYETVREAYRDTWQTFLGKKPLPDSVAGDADLANQYRTALMTLRAVEDKTYRGASVASPSVPWGEAVHAGEQKGYGYNFVWARDLYQVFTAAELTGDIETAIDQLEYIYEYQQDEDGFIPQNTYLNGITRWGGEQMDNISFPAVMAYHLWEDGVAFEDTLYEYENVRRSADYVARNGPFSAQERWEEESGYSPSSIAAEIAGLACAGKLAVEHGHDADALVWLALADRWADEVETWTATETGTDRHTHTPYYVRVTRDGDPDAGHLRTLANNGPRLDERDIIDAGFLDLVRLGIKPWDDETIRNSVQEVDDTIRVDLPAGAAFYRYNGDGYGERDEGDVGAPWSVENHGKGRLWPLLTGERGEYELLADPEETDREDLLDPTALLQTMQQFANSGRMIAEQVWDRDYRTEYDWEYGEGTGSATPLAWSMAQYVRLAHGIDAGEPVETPTFVRERFLERRLHDSDEKPALRVDTSFQGNTVVVAGKTTGERVAVTTPVDSAIITPEDGEYEVTLDIGYGENDITVAAAGDADFERAATTVTRFTV</sequence>
<comment type="caution">
    <text evidence="5">The sequence shown here is derived from an EMBL/GenBank/DDBJ whole genome shotgun (WGS) entry which is preliminary data.</text>
</comment>
<reference evidence="5 6" key="1">
    <citation type="journal article" date="2019" name="Int. J. Syst. Evol. Microbiol.">
        <title>The Global Catalogue of Microorganisms (GCM) 10K type strain sequencing project: providing services to taxonomists for standard genome sequencing and annotation.</title>
        <authorList>
            <consortium name="The Broad Institute Genomics Platform"/>
            <consortium name="The Broad Institute Genome Sequencing Center for Infectious Disease"/>
            <person name="Wu L."/>
            <person name="Ma J."/>
        </authorList>
    </citation>
    <scope>NUCLEOTIDE SEQUENCE [LARGE SCALE GENOMIC DNA]</scope>
    <source>
        <strain evidence="5 6">DT55</strain>
    </source>
</reference>
<evidence type="ECO:0000259" key="2">
    <source>
        <dbReference type="Pfam" id="PF00723"/>
    </source>
</evidence>
<dbReference type="InterPro" id="IPR014718">
    <property type="entry name" value="GH-type_carb-bd"/>
</dbReference>
<dbReference type="Pfam" id="PF00723">
    <property type="entry name" value="Glyco_hydro_15"/>
    <property type="match status" value="2"/>
</dbReference>
<dbReference type="InterPro" id="IPR011613">
    <property type="entry name" value="GH15-like"/>
</dbReference>
<dbReference type="Gene3D" id="1.50.10.10">
    <property type="match status" value="2"/>
</dbReference>
<feature type="domain" description="DUF7997" evidence="4">
    <location>
        <begin position="1"/>
        <end position="244"/>
    </location>
</feature>
<feature type="domain" description="GH15-like" evidence="2">
    <location>
        <begin position="1013"/>
        <end position="1410"/>
    </location>
</feature>
<dbReference type="GeneID" id="79269846"/>
<evidence type="ECO:0000259" key="3">
    <source>
        <dbReference type="Pfam" id="PF09137"/>
    </source>
</evidence>
<dbReference type="InterPro" id="IPR012341">
    <property type="entry name" value="6hp_glycosidase-like_sf"/>
</dbReference>
<dbReference type="InterPro" id="IPR008928">
    <property type="entry name" value="6-hairpin_glycosidase_sf"/>
</dbReference>
<dbReference type="PANTHER" id="PTHR31616:SF0">
    <property type="entry name" value="GLUCAN 1,4-ALPHA-GLUCOSIDASE"/>
    <property type="match status" value="1"/>
</dbReference>
<gene>
    <name evidence="5" type="ORF">ACFQKD_03035</name>
</gene>
<dbReference type="InterPro" id="IPR011013">
    <property type="entry name" value="Gal_mutarotase_sf_dom"/>
</dbReference>
<dbReference type="Pfam" id="PF09137">
    <property type="entry name" value="Glucodextran_N"/>
    <property type="match status" value="1"/>
</dbReference>
<evidence type="ECO:0000256" key="1">
    <source>
        <dbReference type="ARBA" id="ARBA00006188"/>
    </source>
</evidence>
<comment type="similarity">
    <text evidence="1">Belongs to the glycosyl hydrolase 15 family.</text>
</comment>
<dbReference type="PANTHER" id="PTHR31616">
    <property type="entry name" value="TREHALASE"/>
    <property type="match status" value="1"/>
</dbReference>
<dbReference type="Pfam" id="PF25978">
    <property type="entry name" value="DUF7997"/>
    <property type="match status" value="1"/>
</dbReference>
<keyword evidence="5" id="KW-0378">Hydrolase</keyword>
<dbReference type="GO" id="GO:0004553">
    <property type="term" value="F:hydrolase activity, hydrolyzing O-glycosyl compounds"/>
    <property type="evidence" value="ECO:0007669"/>
    <property type="project" value="UniProtKB-ARBA"/>
</dbReference>
<evidence type="ECO:0000259" key="4">
    <source>
        <dbReference type="Pfam" id="PF25978"/>
    </source>
</evidence>
<dbReference type="SUPFAM" id="SSF74650">
    <property type="entry name" value="Galactose mutarotase-like"/>
    <property type="match status" value="1"/>
</dbReference>
<proteinExistence type="inferred from homology"/>
<keyword evidence="6" id="KW-1185">Reference proteome</keyword>
<dbReference type="EMBL" id="JBHTAG010000002">
    <property type="protein sequence ID" value="MFC7096268.1"/>
    <property type="molecule type" value="Genomic_DNA"/>
</dbReference>
<feature type="domain" description="GH15-like" evidence="2">
    <location>
        <begin position="297"/>
        <end position="675"/>
    </location>
</feature>
<feature type="domain" description="Glucodextranase N-terminal" evidence="3">
    <location>
        <begin position="693"/>
        <end position="991"/>
    </location>
</feature>
<name>A0ABD5WWN5_9EURY</name>
<accession>A0ABD5WWN5</accession>
<dbReference type="Proteomes" id="UP001596388">
    <property type="component" value="Unassembled WGS sequence"/>
</dbReference>
<dbReference type="RefSeq" id="WP_276239257.1">
    <property type="nucleotide sequence ID" value="NZ_CP119989.1"/>
</dbReference>
<dbReference type="SUPFAM" id="SSF48208">
    <property type="entry name" value="Six-hairpin glycosidases"/>
    <property type="match status" value="2"/>
</dbReference>
<dbReference type="InterPro" id="IPR058310">
    <property type="entry name" value="DUF7997"/>
</dbReference>
<evidence type="ECO:0000313" key="5">
    <source>
        <dbReference type="EMBL" id="MFC7096268.1"/>
    </source>
</evidence>
<dbReference type="InterPro" id="IPR015220">
    <property type="entry name" value="Glucodextranase_N"/>
</dbReference>
<organism evidence="5 6">
    <name type="scientific">Halobaculum marinum</name>
    <dbReference type="NCBI Taxonomy" id="3031996"/>
    <lineage>
        <taxon>Archaea</taxon>
        <taxon>Methanobacteriati</taxon>
        <taxon>Methanobacteriota</taxon>
        <taxon>Stenosarchaea group</taxon>
        <taxon>Halobacteria</taxon>
        <taxon>Halobacteriales</taxon>
        <taxon>Haloferacaceae</taxon>
        <taxon>Halobaculum</taxon>
    </lineage>
</organism>
<evidence type="ECO:0000313" key="6">
    <source>
        <dbReference type="Proteomes" id="UP001596388"/>
    </source>
</evidence>
<protein>
    <submittedName>
        <fullName evidence="5">Glycoside hydrolase family 15 protein</fullName>
    </submittedName>
</protein>